<evidence type="ECO:0000256" key="2">
    <source>
        <dbReference type="SAM" id="Phobius"/>
    </source>
</evidence>
<feature type="region of interest" description="Disordered" evidence="1">
    <location>
        <begin position="370"/>
        <end position="413"/>
    </location>
</feature>
<sequence length="640" mass="70691">MTRWVGERPKIPPGPPDPNTITDDPLAALGLTTLRGKSRSKEQVYSVSRINPLFNLHSSHMQCQNSSASNSSTGLKAFKSCKNQFKQDDKDSLRSHTNSSEYSSIPMREKTPEIDYDDGSLPREAPASDYFQANHYSHDLPRGQSESSSFLGGQKMQVRDKSTSSGYGGSNGGSSVDHGFHERLRPVEEAGVVLDQNSAFVKSIRIAGRGLKPIKSVPSQHSSSSGGGTLSTIPEGKVDVPVPQPIWPGYLPLDHRNLLNSCVYDSLVDEALLLYTNLGHQHQLADHQSGLENYLEVSVEDLLMDLLASINRTLKGESGCPEEMLKVINEKIKLKLDALKNNTEDEMRRLCVNLSNNRKVNSVIRAFSHSSSSGRSSLSGRVRTSSSNDEDIYHIPSGSSSSGFSDSPPGQRRTTTLLLPQLHGWKPSILPSRYCEHDSTLTRGIRNALIYGTLGRHKITSINQSLCCQKPMSEENQDSLAAREETVLHMCDSGEQKQNLMENRFSSARNIVTGLKSFNCDRNGGVVKGGSLPKGGLLKHQDDRPSVWQLYYGMKAEGSKQYGEGKPTDVPVFPGGRPEADFTLDVPRSELLSKRLREDKKWRFRCRVLTSFLGLVFFLLSVMAVSMILTRGKRMFGSMV</sequence>
<keyword evidence="2" id="KW-1133">Transmembrane helix</keyword>
<protein>
    <submittedName>
        <fullName evidence="3">Uncharacterized protein</fullName>
    </submittedName>
</protein>
<keyword evidence="2" id="KW-0812">Transmembrane</keyword>
<dbReference type="EnsemblMetazoa" id="XM_019909101.1">
    <property type="protein sequence ID" value="XP_019764660.1"/>
    <property type="gene ID" value="LOC109540660"/>
</dbReference>
<feature type="compositionally biased region" description="Low complexity" evidence="1">
    <location>
        <begin position="396"/>
        <end position="413"/>
    </location>
</feature>
<feature type="region of interest" description="Disordered" evidence="1">
    <location>
        <begin position="1"/>
        <end position="25"/>
    </location>
</feature>
<accession>A0AAR5PUH6</accession>
<keyword evidence="2" id="KW-0472">Membrane</keyword>
<feature type="region of interest" description="Disordered" evidence="1">
    <location>
        <begin position="215"/>
        <end position="235"/>
    </location>
</feature>
<feature type="transmembrane region" description="Helical" evidence="2">
    <location>
        <begin position="608"/>
        <end position="629"/>
    </location>
</feature>
<reference evidence="3" key="2">
    <citation type="submission" date="2024-08" db="UniProtKB">
        <authorList>
            <consortium name="EnsemblMetazoa"/>
        </authorList>
    </citation>
    <scope>IDENTIFICATION</scope>
</reference>
<organism evidence="3 4">
    <name type="scientific">Dendroctonus ponderosae</name>
    <name type="common">Mountain pine beetle</name>
    <dbReference type="NCBI Taxonomy" id="77166"/>
    <lineage>
        <taxon>Eukaryota</taxon>
        <taxon>Metazoa</taxon>
        <taxon>Ecdysozoa</taxon>
        <taxon>Arthropoda</taxon>
        <taxon>Hexapoda</taxon>
        <taxon>Insecta</taxon>
        <taxon>Pterygota</taxon>
        <taxon>Neoptera</taxon>
        <taxon>Endopterygota</taxon>
        <taxon>Coleoptera</taxon>
        <taxon>Polyphaga</taxon>
        <taxon>Cucujiformia</taxon>
        <taxon>Curculionidae</taxon>
        <taxon>Scolytinae</taxon>
        <taxon>Dendroctonus</taxon>
    </lineage>
</organism>
<dbReference type="Proteomes" id="UP000019118">
    <property type="component" value="Unassembled WGS sequence"/>
</dbReference>
<name>A0AAR5PUH6_DENPD</name>
<keyword evidence="4" id="KW-1185">Reference proteome</keyword>
<feature type="compositionally biased region" description="Basic and acidic residues" evidence="1">
    <location>
        <begin position="1"/>
        <end position="10"/>
    </location>
</feature>
<reference evidence="4" key="1">
    <citation type="journal article" date="2013" name="Genome Biol.">
        <title>Draft genome of the mountain pine beetle, Dendroctonus ponderosae Hopkins, a major forest pest.</title>
        <authorList>
            <person name="Keeling C.I."/>
            <person name="Yuen M.M."/>
            <person name="Liao N.Y."/>
            <person name="Docking T.R."/>
            <person name="Chan S.K."/>
            <person name="Taylor G.A."/>
            <person name="Palmquist D.L."/>
            <person name="Jackman S.D."/>
            <person name="Nguyen A."/>
            <person name="Li M."/>
            <person name="Henderson H."/>
            <person name="Janes J.K."/>
            <person name="Zhao Y."/>
            <person name="Pandoh P."/>
            <person name="Moore R."/>
            <person name="Sperling F.A."/>
            <person name="Huber D.P."/>
            <person name="Birol I."/>
            <person name="Jones S.J."/>
            <person name="Bohlmann J."/>
        </authorList>
    </citation>
    <scope>NUCLEOTIDE SEQUENCE</scope>
</reference>
<proteinExistence type="predicted"/>
<dbReference type="AlphaFoldDB" id="A0AAR5PUH6"/>
<evidence type="ECO:0000256" key="1">
    <source>
        <dbReference type="SAM" id="MobiDB-lite"/>
    </source>
</evidence>
<evidence type="ECO:0000313" key="4">
    <source>
        <dbReference type="Proteomes" id="UP000019118"/>
    </source>
</evidence>
<feature type="region of interest" description="Disordered" evidence="1">
    <location>
        <begin position="86"/>
        <end position="179"/>
    </location>
</feature>
<dbReference type="GeneID" id="109540660"/>
<dbReference type="KEGG" id="dpa:109540660"/>
<feature type="compositionally biased region" description="Low complexity" evidence="1">
    <location>
        <begin position="370"/>
        <end position="387"/>
    </location>
</feature>
<evidence type="ECO:0000313" key="3">
    <source>
        <dbReference type="EnsemblMetazoa" id="XP_019764660.1"/>
    </source>
</evidence>